<sequence length="130" mass="15311">MQNQTNIDDTRLKDFLAFFAGKYRPAERLLTEALAQDGLRDAISDCMDMSLQFTPMEVAKFDSELRLHDIPSLSELRRRYSRTYARVLKRDRIEDETEYFLLRNVLFDPGEKADGEREQLERLIAGFEKK</sequence>
<dbReference type="EMBL" id="CP036498">
    <property type="protein sequence ID" value="QUS38780.1"/>
    <property type="molecule type" value="Genomic_DNA"/>
</dbReference>
<reference evidence="1 2" key="1">
    <citation type="submission" date="2019-02" db="EMBL/GenBank/DDBJ databases">
        <title>Emended description of the genus Rhodopseudomonas and description of Rhodopseudomonas albus sp. nov., a non-phototrophic, heavy-metal-tolerant bacterium isolated from garden soil.</title>
        <authorList>
            <person name="Bao Z."/>
            <person name="Cao W.W."/>
            <person name="Sato Y."/>
            <person name="Nishizawa T."/>
            <person name="Zhao J."/>
            <person name="Guo Y."/>
            <person name="Ohta H."/>
        </authorList>
    </citation>
    <scope>NUCLEOTIDE SEQUENCE [LARGE SCALE GENOMIC DNA]</scope>
    <source>
        <strain evidence="1 2">SK50-23</strain>
    </source>
</reference>
<accession>A0ABX8AAG4</accession>
<gene>
    <name evidence="1" type="ORF">RPMA_08000</name>
</gene>
<proteinExistence type="predicted"/>
<evidence type="ECO:0000313" key="1">
    <source>
        <dbReference type="EMBL" id="QUS38780.1"/>
    </source>
</evidence>
<evidence type="ECO:0000313" key="2">
    <source>
        <dbReference type="Proteomes" id="UP000682843"/>
    </source>
</evidence>
<name>A0ABX8AAG4_9BRAD</name>
<keyword evidence="2" id="KW-1185">Reference proteome</keyword>
<dbReference type="Proteomes" id="UP000682843">
    <property type="component" value="Chromosome"/>
</dbReference>
<organism evidence="1 2">
    <name type="scientific">Tardiphaga alba</name>
    <dbReference type="NCBI Taxonomy" id="340268"/>
    <lineage>
        <taxon>Bacteria</taxon>
        <taxon>Pseudomonadati</taxon>
        <taxon>Pseudomonadota</taxon>
        <taxon>Alphaproteobacteria</taxon>
        <taxon>Hyphomicrobiales</taxon>
        <taxon>Nitrobacteraceae</taxon>
        <taxon>Tardiphaga</taxon>
    </lineage>
</organism>
<dbReference type="RefSeq" id="WP_211912321.1">
    <property type="nucleotide sequence ID" value="NZ_CP036498.1"/>
</dbReference>
<protein>
    <submittedName>
        <fullName evidence="1">Uncharacterized protein</fullName>
    </submittedName>
</protein>